<sequence length="78" mass="8900">MKKQKMKFNELDKRDIHNKCFSLLAPKQSLLEFCYGSTLESSITNDDDTSADVMGIKEDRNKRISESIDALHFSSSVI</sequence>
<accession>A0A1J1IU35</accession>
<reference evidence="1 2" key="1">
    <citation type="submission" date="2015-04" db="EMBL/GenBank/DDBJ databases">
        <authorList>
            <person name="Syromyatnikov M.Y."/>
            <person name="Popov V.N."/>
        </authorList>
    </citation>
    <scope>NUCLEOTIDE SEQUENCE [LARGE SCALE GENOMIC DNA]</scope>
</reference>
<keyword evidence="2" id="KW-1185">Reference proteome</keyword>
<evidence type="ECO:0000313" key="2">
    <source>
        <dbReference type="Proteomes" id="UP000183832"/>
    </source>
</evidence>
<dbReference type="EMBL" id="CVRI01000059">
    <property type="protein sequence ID" value="CRL03703.1"/>
    <property type="molecule type" value="Genomic_DNA"/>
</dbReference>
<protein>
    <submittedName>
        <fullName evidence="1">CLUMA_CG016705, isoform A</fullName>
    </submittedName>
</protein>
<gene>
    <name evidence="1" type="ORF">CLUMA_CG016705</name>
</gene>
<evidence type="ECO:0000313" key="1">
    <source>
        <dbReference type="EMBL" id="CRL03703.1"/>
    </source>
</evidence>
<dbReference type="AlphaFoldDB" id="A0A1J1IU35"/>
<name>A0A1J1IU35_9DIPT</name>
<organism evidence="1 2">
    <name type="scientific">Clunio marinus</name>
    <dbReference type="NCBI Taxonomy" id="568069"/>
    <lineage>
        <taxon>Eukaryota</taxon>
        <taxon>Metazoa</taxon>
        <taxon>Ecdysozoa</taxon>
        <taxon>Arthropoda</taxon>
        <taxon>Hexapoda</taxon>
        <taxon>Insecta</taxon>
        <taxon>Pterygota</taxon>
        <taxon>Neoptera</taxon>
        <taxon>Endopterygota</taxon>
        <taxon>Diptera</taxon>
        <taxon>Nematocera</taxon>
        <taxon>Chironomoidea</taxon>
        <taxon>Chironomidae</taxon>
        <taxon>Clunio</taxon>
    </lineage>
</organism>
<proteinExistence type="predicted"/>
<dbReference type="Proteomes" id="UP000183832">
    <property type="component" value="Unassembled WGS sequence"/>
</dbReference>